<reference evidence="4" key="1">
    <citation type="journal article" date="2019" name="Int. J. Syst. Evol. Microbiol.">
        <title>The Global Catalogue of Microorganisms (GCM) 10K type strain sequencing project: providing services to taxonomists for standard genome sequencing and annotation.</title>
        <authorList>
            <consortium name="The Broad Institute Genomics Platform"/>
            <consortium name="The Broad Institute Genome Sequencing Center for Infectious Disease"/>
            <person name="Wu L."/>
            <person name="Ma J."/>
        </authorList>
    </citation>
    <scope>NUCLEOTIDE SEQUENCE [LARGE SCALE GENOMIC DNA]</scope>
    <source>
        <strain evidence="4">NBRC 108725</strain>
    </source>
</reference>
<feature type="transmembrane region" description="Helical" evidence="2">
    <location>
        <begin position="144"/>
        <end position="166"/>
    </location>
</feature>
<dbReference type="Proteomes" id="UP001321498">
    <property type="component" value="Chromosome"/>
</dbReference>
<evidence type="ECO:0000313" key="4">
    <source>
        <dbReference type="Proteomes" id="UP001321498"/>
    </source>
</evidence>
<evidence type="ECO:0000313" key="3">
    <source>
        <dbReference type="EMBL" id="BDZ46768.1"/>
    </source>
</evidence>
<feature type="compositionally biased region" description="Pro residues" evidence="1">
    <location>
        <begin position="1"/>
        <end position="11"/>
    </location>
</feature>
<feature type="transmembrane region" description="Helical" evidence="2">
    <location>
        <begin position="113"/>
        <end position="132"/>
    </location>
</feature>
<gene>
    <name evidence="3" type="ORF">GCM10025866_26770</name>
</gene>
<sequence>MPAASGPPAPGAPGNGVPATGVPLPARRLSDVPPPPPRPPMSDRTPAPVPATPKPDRVLRLSRILWGLSFVAGVLLLAIAFLRRSRQFELLRGFVSDAEPGYDASTVDTAATVAFWGALAALAVFTVAEILLRGPAERRAGVRWVLLLVLVVHGTVALVGEAFVALAEGAVAFRWLLGAQLVLGAAALAAASLRGRRARRREQDGLGAA</sequence>
<keyword evidence="2" id="KW-1133">Transmembrane helix</keyword>
<dbReference type="EMBL" id="AP027731">
    <property type="protein sequence ID" value="BDZ46768.1"/>
    <property type="molecule type" value="Genomic_DNA"/>
</dbReference>
<feature type="transmembrane region" description="Helical" evidence="2">
    <location>
        <begin position="172"/>
        <end position="193"/>
    </location>
</feature>
<keyword evidence="4" id="KW-1185">Reference proteome</keyword>
<accession>A0ABN6XP85</accession>
<feature type="transmembrane region" description="Helical" evidence="2">
    <location>
        <begin position="64"/>
        <end position="82"/>
    </location>
</feature>
<evidence type="ECO:0000256" key="2">
    <source>
        <dbReference type="SAM" id="Phobius"/>
    </source>
</evidence>
<keyword evidence="2" id="KW-0812">Transmembrane</keyword>
<feature type="region of interest" description="Disordered" evidence="1">
    <location>
        <begin position="1"/>
        <end position="54"/>
    </location>
</feature>
<proteinExistence type="predicted"/>
<keyword evidence="2" id="KW-0472">Membrane</keyword>
<evidence type="ECO:0000256" key="1">
    <source>
        <dbReference type="SAM" id="MobiDB-lite"/>
    </source>
</evidence>
<feature type="compositionally biased region" description="Low complexity" evidence="1">
    <location>
        <begin position="15"/>
        <end position="27"/>
    </location>
</feature>
<protein>
    <submittedName>
        <fullName evidence="3">Uncharacterized protein</fullName>
    </submittedName>
</protein>
<organism evidence="3 4">
    <name type="scientific">Naasia aerilata</name>
    <dbReference type="NCBI Taxonomy" id="1162966"/>
    <lineage>
        <taxon>Bacteria</taxon>
        <taxon>Bacillati</taxon>
        <taxon>Actinomycetota</taxon>
        <taxon>Actinomycetes</taxon>
        <taxon>Micrococcales</taxon>
        <taxon>Microbacteriaceae</taxon>
        <taxon>Naasia</taxon>
    </lineage>
</organism>
<name>A0ABN6XP85_9MICO</name>